<feature type="transmembrane region" description="Helical" evidence="8">
    <location>
        <begin position="342"/>
        <end position="360"/>
    </location>
</feature>
<proteinExistence type="inferred from homology"/>
<evidence type="ECO:0000256" key="7">
    <source>
        <dbReference type="ARBA" id="ARBA00023136"/>
    </source>
</evidence>
<dbReference type="Proteomes" id="UP001144036">
    <property type="component" value="Unassembled WGS sequence"/>
</dbReference>
<feature type="transmembrane region" description="Helical" evidence="8">
    <location>
        <begin position="274"/>
        <end position="302"/>
    </location>
</feature>
<feature type="transmembrane region" description="Helical" evidence="8">
    <location>
        <begin position="95"/>
        <end position="116"/>
    </location>
</feature>
<evidence type="ECO:0000313" key="9">
    <source>
        <dbReference type="EMBL" id="MDA0633944.1"/>
    </source>
</evidence>
<sequence length="372" mass="38738">MTSETRQQAAPAEVAGARPPVRRRGRFAGLVVALSVAVVASTWLAVSIGAIPVALSDAWGIVADRVVPGVVPGVVPRTWTPVQEQIVWEFRLPRALLALLVGAGLAVVGAVLQALVRNPLADPFLLGVSSGASFGAVLVLILGASALGGLSLSAAAFAGSLLALVLVYVLAQRSGRITPSRLVLAGVALAYLFQAAYSFVLQLAQSGRAAQQVLFWLMGSLGGARWDVLPLPALVLVAGVAYLLLQYRPLNALAAGEETAISLGVNVNRFRLSLFVLTSLLVGVMVATSGAIAFVGLIVPHAARLLVGADHRRVLPVTALLGAVFLQLVDIAARTVNAPQELALSIVTALFGVPFFLWLLRRRSADRAVNVS</sequence>
<comment type="subcellular location">
    <subcellularLocation>
        <location evidence="1">Cell membrane</location>
        <topology evidence="1">Multi-pass membrane protein</topology>
    </subcellularLocation>
</comment>
<reference evidence="9" key="1">
    <citation type="submission" date="2022-11" db="EMBL/GenBank/DDBJ databases">
        <title>Nonomuraea corallina sp. nov., a new species of the genus Nonomuraea isolated from sea side sediment in Thai sea.</title>
        <authorList>
            <person name="Ngamcharungchit C."/>
            <person name="Matsumoto A."/>
            <person name="Suriyachadkun C."/>
            <person name="Panbangred W."/>
            <person name="Inahashi Y."/>
            <person name="Intra B."/>
        </authorList>
    </citation>
    <scope>NUCLEOTIDE SEQUENCE</scope>
    <source>
        <strain evidence="9">MCN248</strain>
    </source>
</reference>
<dbReference type="Pfam" id="PF01032">
    <property type="entry name" value="FecCD"/>
    <property type="match status" value="1"/>
</dbReference>
<dbReference type="Gene3D" id="1.10.3470.10">
    <property type="entry name" value="ABC transporter involved in vitamin B12 uptake, BtuC"/>
    <property type="match status" value="1"/>
</dbReference>
<comment type="similarity">
    <text evidence="2">Belongs to the binding-protein-dependent transport system permease family. FecCD subfamily.</text>
</comment>
<dbReference type="EMBL" id="JAPNNL010000031">
    <property type="protein sequence ID" value="MDA0633944.1"/>
    <property type="molecule type" value="Genomic_DNA"/>
</dbReference>
<evidence type="ECO:0000256" key="2">
    <source>
        <dbReference type="ARBA" id="ARBA00007935"/>
    </source>
</evidence>
<keyword evidence="3" id="KW-0813">Transport</keyword>
<keyword evidence="4" id="KW-1003">Cell membrane</keyword>
<dbReference type="InterPro" id="IPR000522">
    <property type="entry name" value="ABC_transptr_permease_BtuC"/>
</dbReference>
<dbReference type="PANTHER" id="PTHR30472">
    <property type="entry name" value="FERRIC ENTEROBACTIN TRANSPORT SYSTEM PERMEASE PROTEIN"/>
    <property type="match status" value="1"/>
</dbReference>
<evidence type="ECO:0000256" key="4">
    <source>
        <dbReference type="ARBA" id="ARBA00022475"/>
    </source>
</evidence>
<organism evidence="9 10">
    <name type="scientific">Nonomuraea corallina</name>
    <dbReference type="NCBI Taxonomy" id="2989783"/>
    <lineage>
        <taxon>Bacteria</taxon>
        <taxon>Bacillati</taxon>
        <taxon>Actinomycetota</taxon>
        <taxon>Actinomycetes</taxon>
        <taxon>Streptosporangiales</taxon>
        <taxon>Streptosporangiaceae</taxon>
        <taxon>Nonomuraea</taxon>
    </lineage>
</organism>
<comment type="caution">
    <text evidence="9">The sequence shown here is derived from an EMBL/GenBank/DDBJ whole genome shotgun (WGS) entry which is preliminary data.</text>
</comment>
<keyword evidence="7 8" id="KW-0472">Membrane</keyword>
<feature type="transmembrane region" description="Helical" evidence="8">
    <location>
        <begin position="150"/>
        <end position="170"/>
    </location>
</feature>
<dbReference type="CDD" id="cd06550">
    <property type="entry name" value="TM_ABC_iron-siderophores_like"/>
    <property type="match status" value="1"/>
</dbReference>
<evidence type="ECO:0000256" key="6">
    <source>
        <dbReference type="ARBA" id="ARBA00022989"/>
    </source>
</evidence>
<dbReference type="PANTHER" id="PTHR30472:SF67">
    <property type="entry name" value="PERMEASE OF ABC TRANSPORTER-RELATED"/>
    <property type="match status" value="1"/>
</dbReference>
<protein>
    <submittedName>
        <fullName evidence="9">Iron ABC transporter permease</fullName>
    </submittedName>
</protein>
<dbReference type="SUPFAM" id="SSF81345">
    <property type="entry name" value="ABC transporter involved in vitamin B12 uptake, BtuC"/>
    <property type="match status" value="1"/>
</dbReference>
<feature type="transmembrane region" description="Helical" evidence="8">
    <location>
        <begin position="182"/>
        <end position="204"/>
    </location>
</feature>
<dbReference type="RefSeq" id="WP_270154747.1">
    <property type="nucleotide sequence ID" value="NZ_JAPNNL010000031.1"/>
</dbReference>
<gene>
    <name evidence="9" type="ORF">OUY22_10990</name>
</gene>
<keyword evidence="10" id="KW-1185">Reference proteome</keyword>
<evidence type="ECO:0000256" key="3">
    <source>
        <dbReference type="ARBA" id="ARBA00022448"/>
    </source>
</evidence>
<keyword evidence="5 8" id="KW-0812">Transmembrane</keyword>
<evidence type="ECO:0000313" key="10">
    <source>
        <dbReference type="Proteomes" id="UP001144036"/>
    </source>
</evidence>
<keyword evidence="6 8" id="KW-1133">Transmembrane helix</keyword>
<feature type="transmembrane region" description="Helical" evidence="8">
    <location>
        <begin position="123"/>
        <end position="144"/>
    </location>
</feature>
<feature type="transmembrane region" description="Helical" evidence="8">
    <location>
        <begin position="224"/>
        <end position="245"/>
    </location>
</feature>
<dbReference type="InterPro" id="IPR037294">
    <property type="entry name" value="ABC_BtuC-like"/>
</dbReference>
<accession>A0ABT4S9R5</accession>
<evidence type="ECO:0000256" key="5">
    <source>
        <dbReference type="ARBA" id="ARBA00022692"/>
    </source>
</evidence>
<feature type="transmembrane region" description="Helical" evidence="8">
    <location>
        <begin position="27"/>
        <end position="55"/>
    </location>
</feature>
<evidence type="ECO:0000256" key="1">
    <source>
        <dbReference type="ARBA" id="ARBA00004651"/>
    </source>
</evidence>
<name>A0ABT4S9R5_9ACTN</name>
<evidence type="ECO:0000256" key="8">
    <source>
        <dbReference type="SAM" id="Phobius"/>
    </source>
</evidence>